<evidence type="ECO:0000259" key="1">
    <source>
        <dbReference type="PROSITE" id="PS50109"/>
    </source>
</evidence>
<dbReference type="SMART" id="SM00387">
    <property type="entry name" value="HATPase_c"/>
    <property type="match status" value="1"/>
</dbReference>
<accession>D9PJK2</accession>
<dbReference type="PROSITE" id="PS50109">
    <property type="entry name" value="HIS_KIN"/>
    <property type="match status" value="1"/>
</dbReference>
<proteinExistence type="predicted"/>
<evidence type="ECO:0000313" key="2">
    <source>
        <dbReference type="EMBL" id="EFK96255.1"/>
    </source>
</evidence>
<sequence length="174" mass="19632">MLQFSRRADTTMEFTSLAQILDQALGLAASDYDLKKKYDFRSIDIIKDYQDIPQIPIVSMEIEQVILNLLKNAAQAMTATPPDRKPRITLRLRREDRYAVFEVEDNGPGMAEDIRRRVFEPFFTTKEPGVGTGLGLSVSYMIVTQDHKGLMEVQSTQGKGTVFKVMLPIGGKQT</sequence>
<dbReference type="Pfam" id="PF02518">
    <property type="entry name" value="HATPase_c"/>
    <property type="match status" value="1"/>
</dbReference>
<dbReference type="PANTHER" id="PTHR43065">
    <property type="entry name" value="SENSOR HISTIDINE KINASE"/>
    <property type="match status" value="1"/>
</dbReference>
<dbReference type="SUPFAM" id="SSF55874">
    <property type="entry name" value="ATPase domain of HSP90 chaperone/DNA topoisomerase II/histidine kinase"/>
    <property type="match status" value="1"/>
</dbReference>
<comment type="caution">
    <text evidence="2">The sequence shown here is derived from an EMBL/GenBank/DDBJ whole genome shotgun (WGS) entry which is preliminary data.</text>
</comment>
<gene>
    <name evidence="2" type="ORF">LDC_1713</name>
</gene>
<organism evidence="2">
    <name type="scientific">sediment metagenome</name>
    <dbReference type="NCBI Taxonomy" id="749907"/>
    <lineage>
        <taxon>unclassified sequences</taxon>
        <taxon>metagenomes</taxon>
        <taxon>ecological metagenomes</taxon>
    </lineage>
</organism>
<feature type="domain" description="Histidine kinase" evidence="1">
    <location>
        <begin position="1"/>
        <end position="171"/>
    </location>
</feature>
<dbReference type="AlphaFoldDB" id="D9PJK2"/>
<dbReference type="Gene3D" id="3.30.565.10">
    <property type="entry name" value="Histidine kinase-like ATPase, C-terminal domain"/>
    <property type="match status" value="1"/>
</dbReference>
<dbReference type="PANTHER" id="PTHR43065:SF42">
    <property type="entry name" value="TWO-COMPONENT SENSOR PPRA"/>
    <property type="match status" value="1"/>
</dbReference>
<dbReference type="InterPro" id="IPR005467">
    <property type="entry name" value="His_kinase_dom"/>
</dbReference>
<dbReference type="InterPro" id="IPR003594">
    <property type="entry name" value="HATPase_dom"/>
</dbReference>
<reference evidence="2" key="2">
    <citation type="journal article" date="2011" name="Microb. Ecol.">
        <title>Taxonomic and Functional Metagenomic Profiling of the Microbial Community in the Anoxic Sediment of a Sub-saline Shallow Lake (Laguna de Carrizo, Central Spain).</title>
        <authorList>
            <person name="Ferrer M."/>
            <person name="Guazzaroni M.E."/>
            <person name="Richter M."/>
            <person name="Garcia-Salamanca A."/>
            <person name="Yarza P."/>
            <person name="Suarez-Suarez A."/>
            <person name="Solano J."/>
            <person name="Alcaide M."/>
            <person name="van Dillewijn P."/>
            <person name="Molina-Henares M.A."/>
            <person name="Lopez-Cortes N."/>
            <person name="Al-Ramahi Y."/>
            <person name="Guerrero C."/>
            <person name="Acosta A."/>
            <person name="de Eugenio L.I."/>
            <person name="Martinez V."/>
            <person name="Marques S."/>
            <person name="Rojo F."/>
            <person name="Santero E."/>
            <person name="Genilloud O."/>
            <person name="Perez-Perez J."/>
            <person name="Rossello-Mora R."/>
            <person name="Ramos J.L."/>
        </authorList>
    </citation>
    <scope>NUCLEOTIDE SEQUENCE</scope>
</reference>
<reference evidence="2" key="1">
    <citation type="submission" date="2010-07" db="EMBL/GenBank/DDBJ databases">
        <authorList>
            <consortium name="CONSOLIDER consortium CSD2007-00005"/>
            <person name="Guazzaroni M.-E."/>
            <person name="Richter M."/>
            <person name="Garcia-Salamanca A."/>
            <person name="Yarza P."/>
            <person name="Ferrer M."/>
        </authorList>
    </citation>
    <scope>NUCLEOTIDE SEQUENCE</scope>
</reference>
<dbReference type="InterPro" id="IPR004358">
    <property type="entry name" value="Sig_transdc_His_kin-like_C"/>
</dbReference>
<name>D9PJK2_9ZZZZ</name>
<dbReference type="GO" id="GO:0016301">
    <property type="term" value="F:kinase activity"/>
    <property type="evidence" value="ECO:0007669"/>
    <property type="project" value="UniProtKB-KW"/>
</dbReference>
<keyword evidence="2" id="KW-0808">Transferase</keyword>
<keyword evidence="2" id="KW-0418">Kinase</keyword>
<dbReference type="EMBL" id="ADZX01000527">
    <property type="protein sequence ID" value="EFK96255.1"/>
    <property type="molecule type" value="Genomic_DNA"/>
</dbReference>
<dbReference type="PRINTS" id="PR00344">
    <property type="entry name" value="BCTRLSENSOR"/>
</dbReference>
<dbReference type="InterPro" id="IPR036890">
    <property type="entry name" value="HATPase_C_sf"/>
</dbReference>
<protein>
    <submittedName>
        <fullName evidence="2">Two-component system sensor kinase</fullName>
    </submittedName>
</protein>